<name>A0A8H7ZZG2_9FUNG</name>
<dbReference type="EMBL" id="JAEFCI010002542">
    <property type="protein sequence ID" value="KAG5462165.1"/>
    <property type="molecule type" value="Genomic_DNA"/>
</dbReference>
<feature type="compositionally biased region" description="Low complexity" evidence="1">
    <location>
        <begin position="15"/>
        <end position="27"/>
    </location>
</feature>
<dbReference type="AlphaFoldDB" id="A0A8H7ZZG2"/>
<feature type="region of interest" description="Disordered" evidence="1">
    <location>
        <begin position="124"/>
        <end position="202"/>
    </location>
</feature>
<comment type="caution">
    <text evidence="2">The sequence shown here is derived from an EMBL/GenBank/DDBJ whole genome shotgun (WGS) entry which is preliminary data.</text>
</comment>
<feature type="region of interest" description="Disordered" evidence="1">
    <location>
        <begin position="42"/>
        <end position="103"/>
    </location>
</feature>
<evidence type="ECO:0000313" key="2">
    <source>
        <dbReference type="EMBL" id="KAG5462165.1"/>
    </source>
</evidence>
<gene>
    <name evidence="2" type="ORF">BJ554DRAFT_5539</name>
</gene>
<dbReference type="Proteomes" id="UP000673691">
    <property type="component" value="Unassembled WGS sequence"/>
</dbReference>
<accession>A0A8H7ZZG2</accession>
<proteinExistence type="predicted"/>
<feature type="region of interest" description="Disordered" evidence="1">
    <location>
        <begin position="1"/>
        <end position="30"/>
    </location>
</feature>
<protein>
    <submittedName>
        <fullName evidence="2">Uncharacterized protein</fullName>
    </submittedName>
</protein>
<evidence type="ECO:0000256" key="1">
    <source>
        <dbReference type="SAM" id="MobiDB-lite"/>
    </source>
</evidence>
<sequence length="355" mass="36758">MPAMPKEEEEEEHAPAAAAAAAPCDPARWGAVPVGRLSARDLRRFAADPAPARPRPRPPRPAPRSAALGPPEAPAAAPARPSRKPRVTAPPSRPRRSGRGPDAACLALGVVRGVYGLYTRSPGRLLALAGPPGRDAGTARRGKRRRTGRWGCAGGGDDDDGGAEDPDEDAGGKLQRFFGGGPADISFSRARGGGGGGGKRARAAMAVDPSSGCTLPPLASLLPAAGHRPPFPRFANARASSPDGDDDDDVVSVACTESDFGVPSVPVERQRLIQMEFAAASHTLPSSTIPSWLPPDYAARLQGPALESSAALLVGGEMVIDWERIKEDIFVVTGGRGLSERKEDAGKIGGVVWKG</sequence>
<feature type="compositionally biased region" description="Acidic residues" evidence="1">
    <location>
        <begin position="156"/>
        <end position="169"/>
    </location>
</feature>
<feature type="compositionally biased region" description="Low complexity" evidence="1">
    <location>
        <begin position="63"/>
        <end position="80"/>
    </location>
</feature>
<evidence type="ECO:0000313" key="3">
    <source>
        <dbReference type="Proteomes" id="UP000673691"/>
    </source>
</evidence>
<keyword evidence="3" id="KW-1185">Reference proteome</keyword>
<reference evidence="2 3" key="1">
    <citation type="journal article" name="Sci. Rep.">
        <title>Genome-scale phylogenetic analyses confirm Olpidium as the closest living zoosporic fungus to the non-flagellated, terrestrial fungi.</title>
        <authorList>
            <person name="Chang Y."/>
            <person name="Rochon D."/>
            <person name="Sekimoto S."/>
            <person name="Wang Y."/>
            <person name="Chovatia M."/>
            <person name="Sandor L."/>
            <person name="Salamov A."/>
            <person name="Grigoriev I.V."/>
            <person name="Stajich J.E."/>
            <person name="Spatafora J.W."/>
        </authorList>
    </citation>
    <scope>NUCLEOTIDE SEQUENCE [LARGE SCALE GENOMIC DNA]</scope>
    <source>
        <strain evidence="2">S191</strain>
    </source>
</reference>
<organism evidence="2 3">
    <name type="scientific">Olpidium bornovanus</name>
    <dbReference type="NCBI Taxonomy" id="278681"/>
    <lineage>
        <taxon>Eukaryota</taxon>
        <taxon>Fungi</taxon>
        <taxon>Fungi incertae sedis</taxon>
        <taxon>Olpidiomycota</taxon>
        <taxon>Olpidiomycotina</taxon>
        <taxon>Olpidiomycetes</taxon>
        <taxon>Olpidiales</taxon>
        <taxon>Olpidiaceae</taxon>
        <taxon>Olpidium</taxon>
    </lineage>
</organism>